<evidence type="ECO:0000313" key="5">
    <source>
        <dbReference type="EMBL" id="CZF84300.1"/>
    </source>
</evidence>
<evidence type="ECO:0000259" key="4">
    <source>
        <dbReference type="PROSITE" id="PS01124"/>
    </source>
</evidence>
<dbReference type="PANTHER" id="PTHR43436:SF1">
    <property type="entry name" value="TRANSCRIPTIONAL REGULATORY PROTEIN"/>
    <property type="match status" value="1"/>
</dbReference>
<dbReference type="PRINTS" id="PR00032">
    <property type="entry name" value="HTHARAC"/>
</dbReference>
<dbReference type="SUPFAM" id="SSF46689">
    <property type="entry name" value="Homeodomain-like"/>
    <property type="match status" value="2"/>
</dbReference>
<dbReference type="Pfam" id="PF06719">
    <property type="entry name" value="AraC_N"/>
    <property type="match status" value="1"/>
</dbReference>
<dbReference type="EMBL" id="FIZY01000028">
    <property type="protein sequence ID" value="CZF84300.1"/>
    <property type="molecule type" value="Genomic_DNA"/>
</dbReference>
<dbReference type="InterPro" id="IPR020449">
    <property type="entry name" value="Tscrpt_reg_AraC-type_HTH"/>
</dbReference>
<dbReference type="Gene3D" id="1.10.10.60">
    <property type="entry name" value="Homeodomain-like"/>
    <property type="match status" value="2"/>
</dbReference>
<keyword evidence="2" id="KW-0238">DNA-binding</keyword>
<proteinExistence type="predicted"/>
<dbReference type="InterPro" id="IPR009057">
    <property type="entry name" value="Homeodomain-like_sf"/>
</dbReference>
<name>A0A128FCR2_9GAMM</name>
<protein>
    <submittedName>
        <fullName evidence="5">HTH-type transcriptional activator RhaS</fullName>
    </submittedName>
</protein>
<reference evidence="6" key="1">
    <citation type="submission" date="2016-02" db="EMBL/GenBank/DDBJ databases">
        <authorList>
            <person name="Rodrigo-Torres Lidia"/>
            <person name="Arahal R.David."/>
        </authorList>
    </citation>
    <scope>NUCLEOTIDE SEQUENCE [LARGE SCALE GENOMIC DNA]</scope>
    <source>
        <strain evidence="6">CECT 8713</strain>
    </source>
</reference>
<sequence>MEFVSSLAKSVFEKVNGELVEVSEIPGLKLYSCQQEIDLMPIVIQPSICFVLHCFVLQAKKRVSTGQQSFVYSEDSYLINSVTRPVEASLLDVSQERPYVGFSLAIDQQMVGQLMMEMSPWQKETSSQPQRDFTQATKMTKEIENVVTRLLGLLNNPMDREILAPSIFRELYYQVLKGPGGGLLRNCVSNHAGANRVAPVIHYIEQNFERNLAIEEIASVAGMSASTLHEHFKQVTTVSPMQYVKSLRLHKARSMLSSGYQVAEVCYEVGYSSPSQFSREFKRYFGFTPSEARSLATTIE</sequence>
<evidence type="ECO:0000256" key="1">
    <source>
        <dbReference type="ARBA" id="ARBA00023015"/>
    </source>
</evidence>
<evidence type="ECO:0000256" key="2">
    <source>
        <dbReference type="ARBA" id="ARBA00023125"/>
    </source>
</evidence>
<dbReference type="GO" id="GO:0043565">
    <property type="term" value="F:sequence-specific DNA binding"/>
    <property type="evidence" value="ECO:0007669"/>
    <property type="project" value="InterPro"/>
</dbReference>
<dbReference type="InterPro" id="IPR018060">
    <property type="entry name" value="HTH_AraC"/>
</dbReference>
<keyword evidence="1" id="KW-0805">Transcription regulation</keyword>
<accession>A0A128FCR2</accession>
<gene>
    <name evidence="5" type="primary">rhaS_2</name>
    <name evidence="5" type="ORF">GMA8713_03052</name>
</gene>
<dbReference type="PROSITE" id="PS00041">
    <property type="entry name" value="HTH_ARAC_FAMILY_1"/>
    <property type="match status" value="1"/>
</dbReference>
<keyword evidence="3" id="KW-0804">Transcription</keyword>
<dbReference type="Pfam" id="PF12833">
    <property type="entry name" value="HTH_18"/>
    <property type="match status" value="1"/>
</dbReference>
<feature type="domain" description="HTH araC/xylS-type" evidence="4">
    <location>
        <begin position="198"/>
        <end position="295"/>
    </location>
</feature>
<dbReference type="SMART" id="SM00342">
    <property type="entry name" value="HTH_ARAC"/>
    <property type="match status" value="1"/>
</dbReference>
<organism evidence="5 6">
    <name type="scientific">Grimontia marina</name>
    <dbReference type="NCBI Taxonomy" id="646534"/>
    <lineage>
        <taxon>Bacteria</taxon>
        <taxon>Pseudomonadati</taxon>
        <taxon>Pseudomonadota</taxon>
        <taxon>Gammaproteobacteria</taxon>
        <taxon>Vibrionales</taxon>
        <taxon>Vibrionaceae</taxon>
        <taxon>Grimontia</taxon>
    </lineage>
</organism>
<dbReference type="PANTHER" id="PTHR43436">
    <property type="entry name" value="ARAC-FAMILY TRANSCRIPTIONAL REGULATOR"/>
    <property type="match status" value="1"/>
</dbReference>
<evidence type="ECO:0000313" key="6">
    <source>
        <dbReference type="Proteomes" id="UP000073601"/>
    </source>
</evidence>
<dbReference type="Proteomes" id="UP000073601">
    <property type="component" value="Unassembled WGS sequence"/>
</dbReference>
<dbReference type="RefSeq" id="WP_062711577.1">
    <property type="nucleotide sequence ID" value="NZ_CAWRCI010000028.1"/>
</dbReference>
<keyword evidence="6" id="KW-1185">Reference proteome</keyword>
<dbReference type="AlphaFoldDB" id="A0A128FCR2"/>
<dbReference type="PROSITE" id="PS01124">
    <property type="entry name" value="HTH_ARAC_FAMILY_2"/>
    <property type="match status" value="1"/>
</dbReference>
<dbReference type="InterPro" id="IPR009594">
    <property type="entry name" value="Tscrpt_reg_HTH_AraC_N"/>
</dbReference>
<dbReference type="OrthoDB" id="34150at2"/>
<dbReference type="GO" id="GO:0003700">
    <property type="term" value="F:DNA-binding transcription factor activity"/>
    <property type="evidence" value="ECO:0007669"/>
    <property type="project" value="InterPro"/>
</dbReference>
<dbReference type="InterPro" id="IPR018062">
    <property type="entry name" value="HTH_AraC-typ_CS"/>
</dbReference>
<evidence type="ECO:0000256" key="3">
    <source>
        <dbReference type="ARBA" id="ARBA00023163"/>
    </source>
</evidence>